<keyword evidence="7" id="KW-1185">Reference proteome</keyword>
<dbReference type="PANTHER" id="PTHR12411">
    <property type="entry name" value="CYSTEINE PROTEASE FAMILY C1-RELATED"/>
    <property type="match status" value="1"/>
</dbReference>
<protein>
    <submittedName>
        <fullName evidence="6">Uncharacterized protein</fullName>
    </submittedName>
</protein>
<evidence type="ECO:0000259" key="4">
    <source>
        <dbReference type="SMART" id="SM00645"/>
    </source>
</evidence>
<proteinExistence type="inferred from homology"/>
<evidence type="ECO:0000256" key="2">
    <source>
        <dbReference type="ARBA" id="ARBA00023145"/>
    </source>
</evidence>
<keyword evidence="3" id="KW-0812">Transmembrane</keyword>
<feature type="domain" description="Cathepsin propeptide inhibitor" evidence="5">
    <location>
        <begin position="52"/>
        <end position="108"/>
    </location>
</feature>
<dbReference type="InterPro" id="IPR013128">
    <property type="entry name" value="Peptidase_C1A"/>
</dbReference>
<dbReference type="OrthoDB" id="190265at2759"/>
<evidence type="ECO:0000313" key="6">
    <source>
        <dbReference type="EMBL" id="OMJ77282.1"/>
    </source>
</evidence>
<comment type="similarity">
    <text evidence="1">Belongs to the peptidase C1 family.</text>
</comment>
<accession>A0A1R2BKJ0</accession>
<dbReference type="AlphaFoldDB" id="A0A1R2BKJ0"/>
<dbReference type="Gene3D" id="3.90.70.10">
    <property type="entry name" value="Cysteine proteinases"/>
    <property type="match status" value="1"/>
</dbReference>
<dbReference type="SMART" id="SM00645">
    <property type="entry name" value="Pept_C1"/>
    <property type="match status" value="1"/>
</dbReference>
<evidence type="ECO:0000256" key="1">
    <source>
        <dbReference type="ARBA" id="ARBA00008455"/>
    </source>
</evidence>
<feature type="transmembrane region" description="Helical" evidence="3">
    <location>
        <begin position="15"/>
        <end position="34"/>
    </location>
</feature>
<dbReference type="Pfam" id="PF08246">
    <property type="entry name" value="Inhibitor_I29"/>
    <property type="match status" value="1"/>
</dbReference>
<dbReference type="InterPro" id="IPR000668">
    <property type="entry name" value="Peptidase_C1A_C"/>
</dbReference>
<dbReference type="InterPro" id="IPR013201">
    <property type="entry name" value="Prot_inhib_I29"/>
</dbReference>
<dbReference type="SUPFAM" id="SSF54001">
    <property type="entry name" value="Cysteine proteinases"/>
    <property type="match status" value="1"/>
</dbReference>
<keyword evidence="3" id="KW-1133">Transmembrane helix</keyword>
<dbReference type="EMBL" id="MPUH01000583">
    <property type="protein sequence ID" value="OMJ77282.1"/>
    <property type="molecule type" value="Genomic_DNA"/>
</dbReference>
<name>A0A1R2BKJ0_9CILI</name>
<gene>
    <name evidence="6" type="ORF">SteCoe_23150</name>
</gene>
<keyword evidence="2" id="KW-0865">Zymogen</keyword>
<dbReference type="GO" id="GO:0006508">
    <property type="term" value="P:proteolysis"/>
    <property type="evidence" value="ECO:0007669"/>
    <property type="project" value="InterPro"/>
</dbReference>
<keyword evidence="3" id="KW-0472">Membrane</keyword>
<evidence type="ECO:0000259" key="5">
    <source>
        <dbReference type="SMART" id="SM00848"/>
    </source>
</evidence>
<dbReference type="CDD" id="cd02248">
    <property type="entry name" value="Peptidase_C1A"/>
    <property type="match status" value="1"/>
</dbReference>
<dbReference type="GO" id="GO:0008234">
    <property type="term" value="F:cysteine-type peptidase activity"/>
    <property type="evidence" value="ECO:0007669"/>
    <property type="project" value="InterPro"/>
</dbReference>
<dbReference type="SMART" id="SM00848">
    <property type="entry name" value="Inhibitor_I29"/>
    <property type="match status" value="1"/>
</dbReference>
<evidence type="ECO:0000313" key="7">
    <source>
        <dbReference type="Proteomes" id="UP000187209"/>
    </source>
</evidence>
<evidence type="ECO:0000256" key="3">
    <source>
        <dbReference type="SAM" id="Phobius"/>
    </source>
</evidence>
<dbReference type="Proteomes" id="UP000187209">
    <property type="component" value="Unassembled WGS sequence"/>
</dbReference>
<sequence>MSNYSPPFVNTSKKSYFFVIPICVVTIYALCHYYSPSRPLIYQEVSVDHEEFNFFIQRYGKSYTDNNEYARRFMVFRDNLAYIRIWNSQNHSWTLGINQFADLTISEVRAQHLNLFSSSQNTYSNANNEALRGSKYNSDQIKAPSSVNWVSKGMVGPVINEGQMGSSTTIVAANNVASVWAINGHSYTELSYSELYDCVGNQASFGQYFDFIVKNGLTSAKNYASPLGTCNKAKVAQPVATISSYVNVTPNSVSALENALALGPVSVAIEADQPAFMYYQSGVINSNCGTNVDHTLLAVGYDTTASVPYYLAQNSWGSGWGMSGYVQIGIQSGPGVCGIQMYAVYPVV</sequence>
<dbReference type="InterPro" id="IPR038765">
    <property type="entry name" value="Papain-like_cys_pep_sf"/>
</dbReference>
<feature type="domain" description="Peptidase C1A papain C-terminal" evidence="4">
    <location>
        <begin position="143"/>
        <end position="347"/>
    </location>
</feature>
<comment type="caution">
    <text evidence="6">The sequence shown here is derived from an EMBL/GenBank/DDBJ whole genome shotgun (WGS) entry which is preliminary data.</text>
</comment>
<organism evidence="6 7">
    <name type="scientific">Stentor coeruleus</name>
    <dbReference type="NCBI Taxonomy" id="5963"/>
    <lineage>
        <taxon>Eukaryota</taxon>
        <taxon>Sar</taxon>
        <taxon>Alveolata</taxon>
        <taxon>Ciliophora</taxon>
        <taxon>Postciliodesmatophora</taxon>
        <taxon>Heterotrichea</taxon>
        <taxon>Heterotrichida</taxon>
        <taxon>Stentoridae</taxon>
        <taxon>Stentor</taxon>
    </lineage>
</organism>
<dbReference type="Pfam" id="PF00112">
    <property type="entry name" value="Peptidase_C1"/>
    <property type="match status" value="1"/>
</dbReference>
<dbReference type="InterPro" id="IPR039417">
    <property type="entry name" value="Peptidase_C1A_papain-like"/>
</dbReference>
<reference evidence="6 7" key="1">
    <citation type="submission" date="2016-11" db="EMBL/GenBank/DDBJ databases">
        <title>The macronuclear genome of Stentor coeruleus: a giant cell with tiny introns.</title>
        <authorList>
            <person name="Slabodnick M."/>
            <person name="Ruby J.G."/>
            <person name="Reiff S.B."/>
            <person name="Swart E.C."/>
            <person name="Gosai S."/>
            <person name="Prabakaran S."/>
            <person name="Witkowska E."/>
            <person name="Larue G.E."/>
            <person name="Fisher S."/>
            <person name="Freeman R.M."/>
            <person name="Gunawardena J."/>
            <person name="Chu W."/>
            <person name="Stover N.A."/>
            <person name="Gregory B.D."/>
            <person name="Nowacki M."/>
            <person name="Derisi J."/>
            <person name="Roy S.W."/>
            <person name="Marshall W.F."/>
            <person name="Sood P."/>
        </authorList>
    </citation>
    <scope>NUCLEOTIDE SEQUENCE [LARGE SCALE GENOMIC DNA]</scope>
    <source>
        <strain evidence="6">WM001</strain>
    </source>
</reference>